<evidence type="ECO:0000256" key="1">
    <source>
        <dbReference type="SAM" id="Phobius"/>
    </source>
</evidence>
<feature type="transmembrane region" description="Helical" evidence="1">
    <location>
        <begin position="49"/>
        <end position="71"/>
    </location>
</feature>
<keyword evidence="3" id="KW-1185">Reference proteome</keyword>
<dbReference type="OrthoDB" id="1414596at2"/>
<dbReference type="Proteomes" id="UP000320496">
    <property type="component" value="Chromosome"/>
</dbReference>
<dbReference type="KEGG" id="mri:Mal4_56520"/>
<protein>
    <submittedName>
        <fullName evidence="2">Uncharacterized protein</fullName>
    </submittedName>
</protein>
<keyword evidence="1" id="KW-0472">Membrane</keyword>
<feature type="transmembrane region" description="Helical" evidence="1">
    <location>
        <begin position="83"/>
        <end position="100"/>
    </location>
</feature>
<keyword evidence="1" id="KW-1133">Transmembrane helix</keyword>
<organism evidence="2 3">
    <name type="scientific">Maioricimonas rarisocia</name>
    <dbReference type="NCBI Taxonomy" id="2528026"/>
    <lineage>
        <taxon>Bacteria</taxon>
        <taxon>Pseudomonadati</taxon>
        <taxon>Planctomycetota</taxon>
        <taxon>Planctomycetia</taxon>
        <taxon>Planctomycetales</taxon>
        <taxon>Planctomycetaceae</taxon>
        <taxon>Maioricimonas</taxon>
    </lineage>
</organism>
<feature type="transmembrane region" description="Helical" evidence="1">
    <location>
        <begin position="193"/>
        <end position="211"/>
    </location>
</feature>
<feature type="transmembrane region" description="Helical" evidence="1">
    <location>
        <begin position="163"/>
        <end position="181"/>
    </location>
</feature>
<sequence>MSDESPAPSPDGNDERHSGQRLWLTVIAVVCGSVSGVALLLHAAGLLRMYFLVDFLGPVSLVGLLLCGVYARQVHADVFLQRLLVGAWASLVATLAYDIARYPLWKSGVFDFNPFRAHPLFGELITGQPAATWTAFLVGWIYHFWNGFGFGVMYTVVAGPAHWWYAVIWALFLEVAWLVALPSVVNLTVGVDAIAVSLIGHGIYGVVLGLLSQRFIRK</sequence>
<keyword evidence="1" id="KW-0812">Transmembrane</keyword>
<evidence type="ECO:0000313" key="2">
    <source>
        <dbReference type="EMBL" id="QDU41286.1"/>
    </source>
</evidence>
<dbReference type="RefSeq" id="WP_145372535.1">
    <property type="nucleotide sequence ID" value="NZ_CP036275.1"/>
</dbReference>
<evidence type="ECO:0000313" key="3">
    <source>
        <dbReference type="Proteomes" id="UP000320496"/>
    </source>
</evidence>
<proteinExistence type="predicted"/>
<reference evidence="2 3" key="1">
    <citation type="submission" date="2019-02" db="EMBL/GenBank/DDBJ databases">
        <title>Deep-cultivation of Planctomycetes and their phenomic and genomic characterization uncovers novel biology.</title>
        <authorList>
            <person name="Wiegand S."/>
            <person name="Jogler M."/>
            <person name="Boedeker C."/>
            <person name="Pinto D."/>
            <person name="Vollmers J."/>
            <person name="Rivas-Marin E."/>
            <person name="Kohn T."/>
            <person name="Peeters S.H."/>
            <person name="Heuer A."/>
            <person name="Rast P."/>
            <person name="Oberbeckmann S."/>
            <person name="Bunk B."/>
            <person name="Jeske O."/>
            <person name="Meyerdierks A."/>
            <person name="Storesund J.E."/>
            <person name="Kallscheuer N."/>
            <person name="Luecker S."/>
            <person name="Lage O.M."/>
            <person name="Pohl T."/>
            <person name="Merkel B.J."/>
            <person name="Hornburger P."/>
            <person name="Mueller R.-W."/>
            <person name="Bruemmer F."/>
            <person name="Labrenz M."/>
            <person name="Spormann A.M."/>
            <person name="Op den Camp H."/>
            <person name="Overmann J."/>
            <person name="Amann R."/>
            <person name="Jetten M.S.M."/>
            <person name="Mascher T."/>
            <person name="Medema M.H."/>
            <person name="Devos D.P."/>
            <person name="Kaster A.-K."/>
            <person name="Ovreas L."/>
            <person name="Rohde M."/>
            <person name="Galperin M.Y."/>
            <person name="Jogler C."/>
        </authorList>
    </citation>
    <scope>NUCLEOTIDE SEQUENCE [LARGE SCALE GENOMIC DNA]</scope>
    <source>
        <strain evidence="2 3">Mal4</strain>
    </source>
</reference>
<feature type="transmembrane region" description="Helical" evidence="1">
    <location>
        <begin position="22"/>
        <end position="43"/>
    </location>
</feature>
<name>A0A517ZFN8_9PLAN</name>
<dbReference type="AlphaFoldDB" id="A0A517ZFN8"/>
<gene>
    <name evidence="2" type="ORF">Mal4_56520</name>
</gene>
<accession>A0A517ZFN8</accession>
<dbReference type="EMBL" id="CP036275">
    <property type="protein sequence ID" value="QDU41286.1"/>
    <property type="molecule type" value="Genomic_DNA"/>
</dbReference>